<dbReference type="Gene3D" id="3.40.50.1400">
    <property type="match status" value="2"/>
</dbReference>
<evidence type="ECO:0000313" key="3">
    <source>
        <dbReference type="Proteomes" id="UP000606870"/>
    </source>
</evidence>
<evidence type="ECO:0000313" key="2">
    <source>
        <dbReference type="EMBL" id="MBC3536902.1"/>
    </source>
</evidence>
<comment type="caution">
    <text evidence="2">The sequence shown here is derived from an EMBL/GenBank/DDBJ whole genome shotgun (WGS) entry which is preliminary data.</text>
</comment>
<dbReference type="Pfam" id="PF06180">
    <property type="entry name" value="CbiK"/>
    <property type="match status" value="1"/>
</dbReference>
<dbReference type="EMBL" id="JACOGK010000016">
    <property type="protein sequence ID" value="MBC3536902.1"/>
    <property type="molecule type" value="Genomic_DNA"/>
</dbReference>
<dbReference type="SUPFAM" id="SSF53800">
    <property type="entry name" value="Chelatase"/>
    <property type="match status" value="1"/>
</dbReference>
<accession>A0ABR6VJH9</accession>
<dbReference type="InterPro" id="IPR010388">
    <property type="entry name" value="Anaerobic_Co-chelatase"/>
</dbReference>
<gene>
    <name evidence="2" type="ORF">H8J70_06530</name>
</gene>
<dbReference type="InterPro" id="IPR050963">
    <property type="entry name" value="Sirohydro_Cobaltochel/CbiX"/>
</dbReference>
<keyword evidence="3" id="KW-1185">Reference proteome</keyword>
<reference evidence="2 3" key="1">
    <citation type="submission" date="2020-08" db="EMBL/GenBank/DDBJ databases">
        <authorList>
            <person name="Liu C."/>
            <person name="Sun Q."/>
        </authorList>
    </citation>
    <scope>NUCLEOTIDE SEQUENCE [LARGE SCALE GENOMIC DNA]</scope>
    <source>
        <strain evidence="2 3">NSJ-59</strain>
    </source>
</reference>
<organism evidence="2 3">
    <name type="scientific">Megasphaera hominis</name>
    <dbReference type="NCBI Taxonomy" id="159836"/>
    <lineage>
        <taxon>Bacteria</taxon>
        <taxon>Bacillati</taxon>
        <taxon>Bacillota</taxon>
        <taxon>Negativicutes</taxon>
        <taxon>Veillonellales</taxon>
        <taxon>Veillonellaceae</taxon>
        <taxon>Megasphaera</taxon>
    </lineage>
</organism>
<feature type="signal peptide" evidence="1">
    <location>
        <begin position="1"/>
        <end position="29"/>
    </location>
</feature>
<dbReference type="PANTHER" id="PTHR33542:SF3">
    <property type="entry name" value="SIROHYDROCHLORIN FERROCHELATASE, CHLOROPLASTIC"/>
    <property type="match status" value="1"/>
</dbReference>
<dbReference type="PROSITE" id="PS51257">
    <property type="entry name" value="PROKAR_LIPOPROTEIN"/>
    <property type="match status" value="1"/>
</dbReference>
<dbReference type="CDD" id="cd03413">
    <property type="entry name" value="CbiK_C"/>
    <property type="match status" value="1"/>
</dbReference>
<dbReference type="RefSeq" id="WP_186503056.1">
    <property type="nucleotide sequence ID" value="NZ_JACOGK010000016.1"/>
</dbReference>
<keyword evidence="1" id="KW-0732">Signal</keyword>
<dbReference type="Proteomes" id="UP000606870">
    <property type="component" value="Unassembled WGS sequence"/>
</dbReference>
<dbReference type="PANTHER" id="PTHR33542">
    <property type="entry name" value="SIROHYDROCHLORIN FERROCHELATASE, CHLOROPLASTIC"/>
    <property type="match status" value="1"/>
</dbReference>
<feature type="chain" id="PRO_5045320892" evidence="1">
    <location>
        <begin position="30"/>
        <end position="334"/>
    </location>
</feature>
<sequence>MHKKQHVVAALALACLAVAPFWLDNSVHAAYTLSPEVKDVTPALKEATSLGVLTYNNPDLQSLENKDAILVMSFGTTYTKSRQATIDETVKAIQAAHPQTKVVVAFTSHIIVDRIKAHEGLTIPTPEKALEQLKAEGYTRVAIASLDVIPGVEYDYDKAIFNSYKHDFKKMTLATPLLYWMGQEDQRDDLSEFVTAFASQFPKLGKQDAILVMAHGTPHPANAYYSVLQDRLKTAGYGQVYVYSVEGWPHLDTVIPQLKKAGIKHVILMPMMMVAGDHANNDMAGADADSHKSILEQNGFTVSPYIHGLGENTAVRQLFVERANEAVAALESTK</sequence>
<evidence type="ECO:0000256" key="1">
    <source>
        <dbReference type="SAM" id="SignalP"/>
    </source>
</evidence>
<name>A0ABR6VJH9_9FIRM</name>
<protein>
    <submittedName>
        <fullName evidence="2">Sirohydrochlorin cobaltochelatase</fullName>
    </submittedName>
</protein>
<proteinExistence type="predicted"/>